<dbReference type="AlphaFoldDB" id="A0A7Z0DBX7"/>
<name>A0A7Z0DBX7_9ACTN</name>
<sequence length="86" mass="9446">MCGCCAADCPDVHGEGGKTWRRGYWVSPVPWRLGWELHVDGVGVTQRAELADAEETTRDFLTSMGRNDASTTRIHVLQPVETSANS</sequence>
<reference evidence="1 2" key="1">
    <citation type="submission" date="2020-07" db="EMBL/GenBank/DDBJ databases">
        <title>Sequencing the genomes of 1000 actinobacteria strains.</title>
        <authorList>
            <person name="Klenk H.-P."/>
        </authorList>
    </citation>
    <scope>NUCLEOTIDE SEQUENCE [LARGE SCALE GENOMIC DNA]</scope>
    <source>
        <strain evidence="1 2">DSM 103164</strain>
    </source>
</reference>
<proteinExistence type="predicted"/>
<dbReference type="EMBL" id="JACBZS010000001">
    <property type="protein sequence ID" value="NYI72686.1"/>
    <property type="molecule type" value="Genomic_DNA"/>
</dbReference>
<keyword evidence="2" id="KW-1185">Reference proteome</keyword>
<gene>
    <name evidence="1" type="ORF">GGQ54_003246</name>
</gene>
<protein>
    <submittedName>
        <fullName evidence="1">Uncharacterized protein</fullName>
    </submittedName>
</protein>
<comment type="caution">
    <text evidence="1">The sequence shown here is derived from an EMBL/GenBank/DDBJ whole genome shotgun (WGS) entry which is preliminary data.</text>
</comment>
<accession>A0A7Z0DBX7</accession>
<dbReference type="Proteomes" id="UP000527616">
    <property type="component" value="Unassembled WGS sequence"/>
</dbReference>
<evidence type="ECO:0000313" key="2">
    <source>
        <dbReference type="Proteomes" id="UP000527616"/>
    </source>
</evidence>
<organism evidence="1 2">
    <name type="scientific">Naumannella cuiyingiana</name>
    <dbReference type="NCBI Taxonomy" id="1347891"/>
    <lineage>
        <taxon>Bacteria</taxon>
        <taxon>Bacillati</taxon>
        <taxon>Actinomycetota</taxon>
        <taxon>Actinomycetes</taxon>
        <taxon>Propionibacteriales</taxon>
        <taxon>Propionibacteriaceae</taxon>
        <taxon>Naumannella</taxon>
    </lineage>
</organism>
<evidence type="ECO:0000313" key="1">
    <source>
        <dbReference type="EMBL" id="NYI72686.1"/>
    </source>
</evidence>